<sequence length="413" mass="46136">MSAELLLQAMDGEIRGVLREGEEVVEFFRQRLGESNRAGQSGAVEQSSTTGQSGTIYLGRVETILPGMQAAFVEIGLEKKGYLHAADVLPPSGERASVPTPLIERLLTQGQRVIVQITREASGSKGPRVTCNLTLPGHWLVLVPRSEQIGVSRKIESAGERERLRAIVAAHCPADCGVIVRTAAEGVSEAELLDDLQRLTHQWQEISEQARRERPPFLLQRNDDLITRLLRDVLTDAIERIRVNDLTLYRSILRWGTNNGIDLHPRLSLDSGADYWNEYCLQQELEKALRPKVWLKSGGFLVIEPTEALIVIDVNTGKYTGKQNLADTAHRTNLEAAQEIPRQLRLRNLGGIVIIDFIDMRDEDKQKEVIQTLQAGLRHDRTPTRIFGVTNLGLVEMTRKKVSATLAALWEQV</sequence>
<dbReference type="GO" id="GO:0004540">
    <property type="term" value="F:RNA nuclease activity"/>
    <property type="evidence" value="ECO:0007669"/>
    <property type="project" value="InterPro"/>
</dbReference>
<dbReference type="SUPFAM" id="SSF50249">
    <property type="entry name" value="Nucleic acid-binding proteins"/>
    <property type="match status" value="1"/>
</dbReference>
<gene>
    <name evidence="7" type="ORF">EDD73_104141</name>
</gene>
<keyword evidence="2" id="KW-0479">Metal-binding</keyword>
<dbReference type="Gene3D" id="2.40.50.140">
    <property type="entry name" value="Nucleic acid-binding proteins"/>
    <property type="match status" value="1"/>
</dbReference>
<keyword evidence="3" id="KW-0378">Hydrolase</keyword>
<dbReference type="GO" id="GO:0006364">
    <property type="term" value="P:rRNA processing"/>
    <property type="evidence" value="ECO:0007669"/>
    <property type="project" value="TreeGrafter"/>
</dbReference>
<evidence type="ECO:0000313" key="8">
    <source>
        <dbReference type="Proteomes" id="UP000294813"/>
    </source>
</evidence>
<dbReference type="PROSITE" id="PS50126">
    <property type="entry name" value="S1"/>
    <property type="match status" value="1"/>
</dbReference>
<dbReference type="PANTHER" id="PTHR30001:SF0">
    <property type="entry name" value="RIBONUCLEASE G"/>
    <property type="match status" value="1"/>
</dbReference>
<evidence type="ECO:0000256" key="4">
    <source>
        <dbReference type="ARBA" id="ARBA00022842"/>
    </source>
</evidence>
<dbReference type="AlphaFoldDB" id="A0A4R2RXM1"/>
<dbReference type="NCBIfam" id="TIGR00757">
    <property type="entry name" value="RNaseEG"/>
    <property type="match status" value="1"/>
</dbReference>
<evidence type="ECO:0000256" key="1">
    <source>
        <dbReference type="ARBA" id="ARBA00001946"/>
    </source>
</evidence>
<protein>
    <submittedName>
        <fullName evidence="7">Ribonuclease G</fullName>
    </submittedName>
</protein>
<comment type="caution">
    <text evidence="7">The sequence shown here is derived from an EMBL/GenBank/DDBJ whole genome shotgun (WGS) entry which is preliminary data.</text>
</comment>
<dbReference type="EMBL" id="SLXT01000004">
    <property type="protein sequence ID" value="TCP68238.1"/>
    <property type="molecule type" value="Genomic_DNA"/>
</dbReference>
<dbReference type="GO" id="GO:0016787">
    <property type="term" value="F:hydrolase activity"/>
    <property type="evidence" value="ECO:0007669"/>
    <property type="project" value="UniProtKB-KW"/>
</dbReference>
<reference evidence="7 8" key="1">
    <citation type="submission" date="2019-03" db="EMBL/GenBank/DDBJ databases">
        <title>Genomic Encyclopedia of Type Strains, Phase IV (KMG-IV): sequencing the most valuable type-strain genomes for metagenomic binning, comparative biology and taxonomic classification.</title>
        <authorList>
            <person name="Goeker M."/>
        </authorList>
    </citation>
    <scope>NUCLEOTIDE SEQUENCE [LARGE SCALE GENOMIC DNA]</scope>
    <source>
        <strain evidence="7 8">DSM 11170</strain>
    </source>
</reference>
<evidence type="ECO:0000256" key="3">
    <source>
        <dbReference type="ARBA" id="ARBA00022801"/>
    </source>
</evidence>
<dbReference type="InterPro" id="IPR003029">
    <property type="entry name" value="S1_domain"/>
</dbReference>
<dbReference type="Pfam" id="PF10150">
    <property type="entry name" value="RNase_E_G"/>
    <property type="match status" value="1"/>
</dbReference>
<dbReference type="OrthoDB" id="9804278at2"/>
<dbReference type="InterPro" id="IPR012340">
    <property type="entry name" value="NA-bd_OB-fold"/>
</dbReference>
<dbReference type="InterPro" id="IPR004659">
    <property type="entry name" value="RNase_E/G"/>
</dbReference>
<dbReference type="GO" id="GO:0005737">
    <property type="term" value="C:cytoplasm"/>
    <property type="evidence" value="ECO:0007669"/>
    <property type="project" value="TreeGrafter"/>
</dbReference>
<keyword evidence="5" id="KW-0694">RNA-binding</keyword>
<name>A0A4R2RXM1_9FIRM</name>
<evidence type="ECO:0000259" key="6">
    <source>
        <dbReference type="PROSITE" id="PS50126"/>
    </source>
</evidence>
<dbReference type="CDD" id="cd04453">
    <property type="entry name" value="S1_RNase_E"/>
    <property type="match status" value="1"/>
</dbReference>
<dbReference type="GO" id="GO:0046872">
    <property type="term" value="F:metal ion binding"/>
    <property type="evidence" value="ECO:0007669"/>
    <property type="project" value="UniProtKB-KW"/>
</dbReference>
<evidence type="ECO:0000313" key="7">
    <source>
        <dbReference type="EMBL" id="TCP68238.1"/>
    </source>
</evidence>
<evidence type="ECO:0000256" key="2">
    <source>
        <dbReference type="ARBA" id="ARBA00022723"/>
    </source>
</evidence>
<feature type="domain" description="S1 motif" evidence="6">
    <location>
        <begin position="54"/>
        <end position="134"/>
    </location>
</feature>
<accession>A0A4R2RXM1</accession>
<dbReference type="InterPro" id="IPR019307">
    <property type="entry name" value="RNA-bd_AU-1/RNase_E/G"/>
</dbReference>
<dbReference type="RefSeq" id="WP_131918280.1">
    <property type="nucleotide sequence ID" value="NZ_JAOQNU010000004.1"/>
</dbReference>
<dbReference type="GO" id="GO:0003723">
    <property type="term" value="F:RNA binding"/>
    <property type="evidence" value="ECO:0007669"/>
    <property type="project" value="UniProtKB-KW"/>
</dbReference>
<organism evidence="7 8">
    <name type="scientific">Heliophilum fasciatum</name>
    <dbReference type="NCBI Taxonomy" id="35700"/>
    <lineage>
        <taxon>Bacteria</taxon>
        <taxon>Bacillati</taxon>
        <taxon>Bacillota</taxon>
        <taxon>Clostridia</taxon>
        <taxon>Eubacteriales</taxon>
        <taxon>Heliobacteriaceae</taxon>
        <taxon>Heliophilum</taxon>
    </lineage>
</organism>
<dbReference type="Proteomes" id="UP000294813">
    <property type="component" value="Unassembled WGS sequence"/>
</dbReference>
<proteinExistence type="predicted"/>
<keyword evidence="4" id="KW-0460">Magnesium</keyword>
<dbReference type="PANTHER" id="PTHR30001">
    <property type="entry name" value="RIBONUCLEASE"/>
    <property type="match status" value="1"/>
</dbReference>
<evidence type="ECO:0000256" key="5">
    <source>
        <dbReference type="ARBA" id="ARBA00022884"/>
    </source>
</evidence>
<comment type="cofactor">
    <cofactor evidence="1">
        <name>Mg(2+)</name>
        <dbReference type="ChEBI" id="CHEBI:18420"/>
    </cofactor>
</comment>
<dbReference type="SMART" id="SM00316">
    <property type="entry name" value="S1"/>
    <property type="match status" value="1"/>
</dbReference>
<keyword evidence="8" id="KW-1185">Reference proteome</keyword>